<evidence type="ECO:0000313" key="2">
    <source>
        <dbReference type="Proteomes" id="UP001359485"/>
    </source>
</evidence>
<evidence type="ECO:0000313" key="1">
    <source>
        <dbReference type="EMBL" id="KAK6641736.1"/>
    </source>
</evidence>
<proteinExistence type="predicted"/>
<dbReference type="EMBL" id="JAWJWF010000001">
    <property type="protein sequence ID" value="KAK6641736.1"/>
    <property type="molecule type" value="Genomic_DNA"/>
</dbReference>
<protein>
    <submittedName>
        <fullName evidence="1">Uncharacterized protein</fullName>
    </submittedName>
</protein>
<organism evidence="1 2">
    <name type="scientific">Polyplax serrata</name>
    <name type="common">Common mouse louse</name>
    <dbReference type="NCBI Taxonomy" id="468196"/>
    <lineage>
        <taxon>Eukaryota</taxon>
        <taxon>Metazoa</taxon>
        <taxon>Ecdysozoa</taxon>
        <taxon>Arthropoda</taxon>
        <taxon>Hexapoda</taxon>
        <taxon>Insecta</taxon>
        <taxon>Pterygota</taxon>
        <taxon>Neoptera</taxon>
        <taxon>Paraneoptera</taxon>
        <taxon>Psocodea</taxon>
        <taxon>Troctomorpha</taxon>
        <taxon>Phthiraptera</taxon>
        <taxon>Anoplura</taxon>
        <taxon>Polyplacidae</taxon>
        <taxon>Polyplax</taxon>
    </lineage>
</organism>
<keyword evidence="2" id="KW-1185">Reference proteome</keyword>
<name>A0ABR1BHV0_POLSC</name>
<sequence>MKARAAKSLLRRGSLSNKNYNVPVRDRLRGTGDKSLWFEYQENLMFLPDIKLPQE</sequence>
<dbReference type="Proteomes" id="UP001359485">
    <property type="component" value="Unassembled WGS sequence"/>
</dbReference>
<gene>
    <name evidence="1" type="ORF">RUM44_013451</name>
</gene>
<accession>A0ABR1BHV0</accession>
<comment type="caution">
    <text evidence="1">The sequence shown here is derived from an EMBL/GenBank/DDBJ whole genome shotgun (WGS) entry which is preliminary data.</text>
</comment>
<reference evidence="1 2" key="1">
    <citation type="submission" date="2023-09" db="EMBL/GenBank/DDBJ databases">
        <title>Genomes of two closely related lineages of the louse Polyplax serrata with different host specificities.</title>
        <authorList>
            <person name="Martinu J."/>
            <person name="Tarabai H."/>
            <person name="Stefka J."/>
            <person name="Hypsa V."/>
        </authorList>
    </citation>
    <scope>NUCLEOTIDE SEQUENCE [LARGE SCALE GENOMIC DNA]</scope>
    <source>
        <strain evidence="1">98ZLc_SE</strain>
    </source>
</reference>